<name>A0A0B0P1K9_GOSAR</name>
<proteinExistence type="predicted"/>
<keyword evidence="1" id="KW-0812">Transmembrane</keyword>
<dbReference type="EMBL" id="KN411784">
    <property type="protein sequence ID" value="KHG18935.1"/>
    <property type="molecule type" value="Genomic_DNA"/>
</dbReference>
<feature type="transmembrane region" description="Helical" evidence="1">
    <location>
        <begin position="12"/>
        <end position="32"/>
    </location>
</feature>
<evidence type="ECO:0000256" key="1">
    <source>
        <dbReference type="SAM" id="Phobius"/>
    </source>
</evidence>
<keyword evidence="1" id="KW-1133">Transmembrane helix</keyword>
<keyword evidence="1" id="KW-0472">Membrane</keyword>
<gene>
    <name evidence="2" type="ORF">F383_26181</name>
</gene>
<keyword evidence="3" id="KW-1185">Reference proteome</keyword>
<protein>
    <submittedName>
        <fullName evidence="2">Uncharacterized protein</fullName>
    </submittedName>
</protein>
<dbReference type="AlphaFoldDB" id="A0A0B0P1K9"/>
<dbReference type="Proteomes" id="UP000032142">
    <property type="component" value="Unassembled WGS sequence"/>
</dbReference>
<organism evidence="2 3">
    <name type="scientific">Gossypium arboreum</name>
    <name type="common">Tree cotton</name>
    <name type="synonym">Gossypium nanking</name>
    <dbReference type="NCBI Taxonomy" id="29729"/>
    <lineage>
        <taxon>Eukaryota</taxon>
        <taxon>Viridiplantae</taxon>
        <taxon>Streptophyta</taxon>
        <taxon>Embryophyta</taxon>
        <taxon>Tracheophyta</taxon>
        <taxon>Spermatophyta</taxon>
        <taxon>Magnoliopsida</taxon>
        <taxon>eudicotyledons</taxon>
        <taxon>Gunneridae</taxon>
        <taxon>Pentapetalae</taxon>
        <taxon>rosids</taxon>
        <taxon>malvids</taxon>
        <taxon>Malvales</taxon>
        <taxon>Malvaceae</taxon>
        <taxon>Malvoideae</taxon>
        <taxon>Gossypium</taxon>
    </lineage>
</organism>
<evidence type="ECO:0000313" key="3">
    <source>
        <dbReference type="Proteomes" id="UP000032142"/>
    </source>
</evidence>
<evidence type="ECO:0000313" key="2">
    <source>
        <dbReference type="EMBL" id="KHG18935.1"/>
    </source>
</evidence>
<reference evidence="3" key="1">
    <citation type="submission" date="2014-09" db="EMBL/GenBank/DDBJ databases">
        <authorList>
            <person name="Mudge J."/>
            <person name="Ramaraj T."/>
            <person name="Lindquist I.E."/>
            <person name="Bharti A.K."/>
            <person name="Sundararajan A."/>
            <person name="Cameron C.T."/>
            <person name="Woodward J.E."/>
            <person name="May G.D."/>
            <person name="Brubaker C."/>
            <person name="Broadhvest J."/>
            <person name="Wilkins T.A."/>
        </authorList>
    </citation>
    <scope>NUCLEOTIDE SEQUENCE</scope>
    <source>
        <strain evidence="3">cv. AKA8401</strain>
    </source>
</reference>
<accession>A0A0B0P1K9</accession>
<sequence length="37" mass="4462">MLKYYYNGSQALYFATFYLLVILQIFLFLLYCNIKLG</sequence>